<dbReference type="Gene3D" id="3.30.360.10">
    <property type="entry name" value="Dihydrodipicolinate Reductase, domain 2"/>
    <property type="match status" value="1"/>
</dbReference>
<evidence type="ECO:0000256" key="7">
    <source>
        <dbReference type="ARBA" id="ARBA00023027"/>
    </source>
</evidence>
<dbReference type="Proteomes" id="UP000254664">
    <property type="component" value="Unassembled WGS sequence"/>
</dbReference>
<dbReference type="UniPathway" id="UPA00034">
    <property type="reaction ID" value="UER00018"/>
</dbReference>
<comment type="caution">
    <text evidence="9">Was originally thought to be a dihydrodipicolinate reductase (DHDPR), catalyzing the conversion of dihydrodipicolinate to tetrahydrodipicolinate. However, it was shown in E.coli that the substrate of the enzymatic reaction is not dihydrodipicolinate (DHDP) but in fact (2S,4S)-4-hydroxy-2,3,4,5-tetrahydrodipicolinic acid (HTPA), the product released by the DapA-catalyzed reaction.</text>
</comment>
<dbReference type="GO" id="GO:0050661">
    <property type="term" value="F:NADP binding"/>
    <property type="evidence" value="ECO:0007669"/>
    <property type="project" value="UniProtKB-UniRule"/>
</dbReference>
<organism evidence="13 14">
    <name type="scientific">Clostridium putrefaciens</name>
    <dbReference type="NCBI Taxonomy" id="99675"/>
    <lineage>
        <taxon>Bacteria</taxon>
        <taxon>Bacillati</taxon>
        <taxon>Bacillota</taxon>
        <taxon>Clostridia</taxon>
        <taxon>Eubacteriales</taxon>
        <taxon>Clostridiaceae</taxon>
        <taxon>Clostridium</taxon>
    </lineage>
</organism>
<comment type="function">
    <text evidence="9">Catalyzes the conversion of 4-hydroxy-tetrahydrodipicolinate (HTPA) to tetrahydrodipicolinate.</text>
</comment>
<dbReference type="InterPro" id="IPR000846">
    <property type="entry name" value="DapB_N"/>
</dbReference>
<evidence type="ECO:0000259" key="11">
    <source>
        <dbReference type="Pfam" id="PF01113"/>
    </source>
</evidence>
<dbReference type="EC" id="1.17.1.8" evidence="9 10"/>
<comment type="pathway">
    <text evidence="9">Amino-acid biosynthesis; L-lysine biosynthesis via DAP pathway; (S)-tetrahydrodipicolinate from L-aspartate: step 4/4.</text>
</comment>
<name>A0A381J6V6_9CLOT</name>
<feature type="active site" description="Proton donor/acceptor" evidence="9">
    <location>
        <position position="141"/>
    </location>
</feature>
<dbReference type="OrthoDB" id="9790352at2"/>
<proteinExistence type="inferred from homology"/>
<evidence type="ECO:0000313" key="13">
    <source>
        <dbReference type="EMBL" id="SUY46960.1"/>
    </source>
</evidence>
<feature type="binding site" evidence="9">
    <location>
        <position position="34"/>
    </location>
    <ligand>
        <name>NAD(+)</name>
        <dbReference type="ChEBI" id="CHEBI:57540"/>
    </ligand>
</feature>
<dbReference type="InterPro" id="IPR036291">
    <property type="entry name" value="NAD(P)-bd_dom_sf"/>
</dbReference>
<feature type="binding site" evidence="9">
    <location>
        <position position="35"/>
    </location>
    <ligand>
        <name>NADP(+)</name>
        <dbReference type="ChEBI" id="CHEBI:58349"/>
    </ligand>
</feature>
<dbReference type="PANTHER" id="PTHR20836">
    <property type="entry name" value="DIHYDRODIPICOLINATE REDUCTASE"/>
    <property type="match status" value="1"/>
</dbReference>
<reference evidence="13 14" key="1">
    <citation type="submission" date="2018-06" db="EMBL/GenBank/DDBJ databases">
        <authorList>
            <consortium name="Pathogen Informatics"/>
            <person name="Doyle S."/>
        </authorList>
    </citation>
    <scope>NUCLEOTIDE SEQUENCE [LARGE SCALE GENOMIC DNA]</scope>
    <source>
        <strain evidence="13 14">NCTC9836</strain>
    </source>
</reference>
<evidence type="ECO:0000256" key="1">
    <source>
        <dbReference type="ARBA" id="ARBA00006642"/>
    </source>
</evidence>
<dbReference type="SUPFAM" id="SSF55347">
    <property type="entry name" value="Glyceraldehyde-3-phosphate dehydrogenase-like, C-terminal domain"/>
    <property type="match status" value="1"/>
</dbReference>
<dbReference type="PROSITE" id="PS01298">
    <property type="entry name" value="DAPB"/>
    <property type="match status" value="1"/>
</dbReference>
<dbReference type="PANTHER" id="PTHR20836:SF7">
    <property type="entry name" value="4-HYDROXY-TETRAHYDRODIPICOLINATE REDUCTASE"/>
    <property type="match status" value="1"/>
</dbReference>
<dbReference type="GO" id="GO:0051287">
    <property type="term" value="F:NAD binding"/>
    <property type="evidence" value="ECO:0007669"/>
    <property type="project" value="UniProtKB-UniRule"/>
</dbReference>
<dbReference type="SUPFAM" id="SSF51735">
    <property type="entry name" value="NAD(P)-binding Rossmann-fold domains"/>
    <property type="match status" value="1"/>
</dbReference>
<dbReference type="CDD" id="cd02274">
    <property type="entry name" value="DHDPR_N"/>
    <property type="match status" value="1"/>
</dbReference>
<comment type="subunit">
    <text evidence="9">Homotetramer.</text>
</comment>
<dbReference type="Pfam" id="PF01113">
    <property type="entry name" value="DapB_N"/>
    <property type="match status" value="1"/>
</dbReference>
<dbReference type="GO" id="GO:0009089">
    <property type="term" value="P:lysine biosynthetic process via diaminopimelate"/>
    <property type="evidence" value="ECO:0007669"/>
    <property type="project" value="UniProtKB-UniRule"/>
</dbReference>
<dbReference type="AlphaFoldDB" id="A0A381J6V6"/>
<keyword evidence="8 9" id="KW-0457">Lysine biosynthesis</keyword>
<protein>
    <recommendedName>
        <fullName evidence="9 10">4-hydroxy-tetrahydrodipicolinate reductase</fullName>
        <shortName evidence="9">HTPA reductase</shortName>
        <ecNumber evidence="9 10">1.17.1.8</ecNumber>
    </recommendedName>
</protein>
<evidence type="ECO:0000256" key="3">
    <source>
        <dbReference type="ARBA" id="ARBA00022605"/>
    </source>
</evidence>
<dbReference type="FunFam" id="3.30.360.10:FF:000009">
    <property type="entry name" value="4-hydroxy-tetrahydrodipicolinate reductase"/>
    <property type="match status" value="1"/>
</dbReference>
<dbReference type="PIRSF" id="PIRSF000161">
    <property type="entry name" value="DHPR"/>
    <property type="match status" value="1"/>
</dbReference>
<keyword evidence="4 9" id="KW-0521">NADP</keyword>
<feature type="active site" description="Proton donor" evidence="9">
    <location>
        <position position="145"/>
    </location>
</feature>
<feature type="binding site" evidence="9">
    <location>
        <begin position="108"/>
        <end position="111"/>
    </location>
    <ligand>
        <name>NAD(+)</name>
        <dbReference type="ChEBI" id="CHEBI:57540"/>
    </ligand>
</feature>
<keyword evidence="6 9" id="KW-0560">Oxidoreductase</keyword>
<keyword evidence="14" id="KW-1185">Reference proteome</keyword>
<keyword evidence="2 9" id="KW-0963">Cytoplasm</keyword>
<evidence type="ECO:0000256" key="4">
    <source>
        <dbReference type="ARBA" id="ARBA00022857"/>
    </source>
</evidence>
<feature type="binding site" evidence="9">
    <location>
        <begin position="151"/>
        <end position="152"/>
    </location>
    <ligand>
        <name>(S)-2,3,4,5-tetrahydrodipicolinate</name>
        <dbReference type="ChEBI" id="CHEBI:16845"/>
    </ligand>
</feature>
<accession>A0A381J6V6</accession>
<feature type="binding site" evidence="9">
    <location>
        <position position="142"/>
    </location>
    <ligand>
        <name>(S)-2,3,4,5-tetrahydrodipicolinate</name>
        <dbReference type="ChEBI" id="CHEBI:16845"/>
    </ligand>
</feature>
<dbReference type="EMBL" id="UFWZ01000001">
    <property type="protein sequence ID" value="SUY46960.1"/>
    <property type="molecule type" value="Genomic_DNA"/>
</dbReference>
<evidence type="ECO:0000256" key="9">
    <source>
        <dbReference type="HAMAP-Rule" id="MF_00102"/>
    </source>
</evidence>
<dbReference type="Pfam" id="PF05173">
    <property type="entry name" value="DapB_C"/>
    <property type="match status" value="1"/>
</dbReference>
<dbReference type="InterPro" id="IPR022664">
    <property type="entry name" value="DapB_N_CS"/>
</dbReference>
<evidence type="ECO:0000313" key="14">
    <source>
        <dbReference type="Proteomes" id="UP000254664"/>
    </source>
</evidence>
<dbReference type="HAMAP" id="MF_00102">
    <property type="entry name" value="DapB"/>
    <property type="match status" value="1"/>
</dbReference>
<dbReference type="RefSeq" id="WP_115640972.1">
    <property type="nucleotide sequence ID" value="NZ_UFWZ01000001.1"/>
</dbReference>
<dbReference type="NCBIfam" id="TIGR00036">
    <property type="entry name" value="dapB"/>
    <property type="match status" value="1"/>
</dbReference>
<sequence length="249" mass="27608">MVKLILNGCNGKMGKVVTSCLSDFENIVLVAGIDKNDSKCSYPVFSSIEDCNVTADVILDFSRKEALKSILKYSRSKKMALVLCTTGYSNEDIDLINEYSNYIPIFRSANMSIGINVVNNILKNIAPFLYENFDIEIIEKHHNQKVDSPSGTALLLAHTIQESIKDSTELTYGREGNKKRDPNEIGMHAIRGGNIVGDHDVIFAGSGEVIEINHKAISRDVFAVGALRACEFISNKYKGLYNMDDMINL</sequence>
<dbReference type="GO" id="GO:0008839">
    <property type="term" value="F:4-hydroxy-tetrahydrodipicolinate reductase"/>
    <property type="evidence" value="ECO:0007669"/>
    <property type="project" value="UniProtKB-UniRule"/>
</dbReference>
<keyword evidence="5 9" id="KW-0220">Diaminopimelate biosynthesis</keyword>
<feature type="domain" description="Dihydrodipicolinate reductase N-terminal" evidence="11">
    <location>
        <begin position="2"/>
        <end position="111"/>
    </location>
</feature>
<dbReference type="Gene3D" id="3.40.50.720">
    <property type="entry name" value="NAD(P)-binding Rossmann-like Domain"/>
    <property type="match status" value="1"/>
</dbReference>
<evidence type="ECO:0000256" key="5">
    <source>
        <dbReference type="ARBA" id="ARBA00022915"/>
    </source>
</evidence>
<evidence type="ECO:0000259" key="12">
    <source>
        <dbReference type="Pfam" id="PF05173"/>
    </source>
</evidence>
<keyword evidence="7 9" id="KW-0520">NAD</keyword>
<comment type="similarity">
    <text evidence="1 9">Belongs to the DapB family.</text>
</comment>
<evidence type="ECO:0000256" key="8">
    <source>
        <dbReference type="ARBA" id="ARBA00023154"/>
    </source>
</evidence>
<dbReference type="GO" id="GO:0005829">
    <property type="term" value="C:cytosol"/>
    <property type="evidence" value="ECO:0007669"/>
    <property type="project" value="TreeGrafter"/>
</dbReference>
<evidence type="ECO:0000256" key="6">
    <source>
        <dbReference type="ARBA" id="ARBA00023002"/>
    </source>
</evidence>
<evidence type="ECO:0000256" key="10">
    <source>
        <dbReference type="NCBIfam" id="TIGR00036"/>
    </source>
</evidence>
<dbReference type="GO" id="GO:0019877">
    <property type="term" value="P:diaminopimelate biosynthetic process"/>
    <property type="evidence" value="ECO:0007669"/>
    <property type="project" value="UniProtKB-UniRule"/>
</dbReference>
<dbReference type="GO" id="GO:0016726">
    <property type="term" value="F:oxidoreductase activity, acting on CH or CH2 groups, NAD or NADP as acceptor"/>
    <property type="evidence" value="ECO:0007669"/>
    <property type="project" value="UniProtKB-UniRule"/>
</dbReference>
<evidence type="ECO:0000256" key="2">
    <source>
        <dbReference type="ARBA" id="ARBA00022490"/>
    </source>
</evidence>
<keyword evidence="3 9" id="KW-0028">Amino-acid biosynthesis</keyword>
<dbReference type="InterPro" id="IPR023940">
    <property type="entry name" value="DHDPR_bac"/>
</dbReference>
<comment type="subcellular location">
    <subcellularLocation>
        <location evidence="9">Cytoplasm</location>
    </subcellularLocation>
</comment>
<comment type="catalytic activity">
    <reaction evidence="9">
        <text>(S)-2,3,4,5-tetrahydrodipicolinate + NAD(+) + H2O = (2S,4S)-4-hydroxy-2,3,4,5-tetrahydrodipicolinate + NADH + H(+)</text>
        <dbReference type="Rhea" id="RHEA:35323"/>
        <dbReference type="ChEBI" id="CHEBI:15377"/>
        <dbReference type="ChEBI" id="CHEBI:15378"/>
        <dbReference type="ChEBI" id="CHEBI:16845"/>
        <dbReference type="ChEBI" id="CHEBI:57540"/>
        <dbReference type="ChEBI" id="CHEBI:57945"/>
        <dbReference type="ChEBI" id="CHEBI:67139"/>
        <dbReference type="EC" id="1.17.1.8"/>
    </reaction>
</comment>
<gene>
    <name evidence="13" type="primary">dapB2</name>
    <name evidence="9" type="synonym">dapB</name>
    <name evidence="13" type="ORF">NCTC9836_01276</name>
</gene>
<comment type="catalytic activity">
    <reaction evidence="9">
        <text>(S)-2,3,4,5-tetrahydrodipicolinate + NADP(+) + H2O = (2S,4S)-4-hydroxy-2,3,4,5-tetrahydrodipicolinate + NADPH + H(+)</text>
        <dbReference type="Rhea" id="RHEA:35331"/>
        <dbReference type="ChEBI" id="CHEBI:15377"/>
        <dbReference type="ChEBI" id="CHEBI:15378"/>
        <dbReference type="ChEBI" id="CHEBI:16845"/>
        <dbReference type="ChEBI" id="CHEBI:57783"/>
        <dbReference type="ChEBI" id="CHEBI:58349"/>
        <dbReference type="ChEBI" id="CHEBI:67139"/>
        <dbReference type="EC" id="1.17.1.8"/>
    </reaction>
</comment>
<feature type="domain" description="Dihydrodipicolinate reductase C-terminal" evidence="12">
    <location>
        <begin position="114"/>
        <end position="247"/>
    </location>
</feature>
<feature type="binding site" evidence="9">
    <location>
        <begin position="84"/>
        <end position="86"/>
    </location>
    <ligand>
        <name>NAD(+)</name>
        <dbReference type="ChEBI" id="CHEBI:57540"/>
    </ligand>
</feature>
<dbReference type="InterPro" id="IPR022663">
    <property type="entry name" value="DapB_C"/>
</dbReference>
<feature type="binding site" evidence="9">
    <location>
        <begin position="8"/>
        <end position="13"/>
    </location>
    <ligand>
        <name>NAD(+)</name>
        <dbReference type="ChEBI" id="CHEBI:57540"/>
    </ligand>
</feature>